<sequence length="774" mass="84637">MLDKRALNQYFTESGITNKRSIEEVFDRLRREVSALAKIRHPSIVRIIEPLEESKGTMMFVTEQLTGSINSLIGESRRSSTLDTGDLDELVIQRGLLQVTEALMFLHQNAGFVHLDVQPSSVLVDSKGDWKIGGLGFIEKFESGSSGDFYLPSFDPRLPSFSQINLDYAAPELILDRKLDPSNDVFSLGCLILAIYTSHSPLSTNNNPSAYKNEVSSNAIQRALRSPSIPQYLNSVLPRLLTRNTMDRITLESLKQSEFFDNPLVRTVNFLDNFSARLPSEKKVFLTGLNNMLPQFPKSVLQRKILQGLLDDLGTDSGLVYGILRIILTIGNDMSQLGFSEKILPAIRRVEKEPGCQSAIVDFLNIFLSRLSSDEFKKYILPILMSMLTKQDTTVSADHEQQKEVLVKIKQIVEKLDFVTIKNEVYPPVAEIFGKTTSLAVKLQSLNAFHVLVEHELDKYVITEKLIPLLSKMKTREPDIIMAALNVYSSLTTIVDIDVLATSLIPQILALSLESSLTVEQFGELMQKVRKMLDKIEQDRKKRLARNLPQQGVPTGLNTGSSSFKNGPSRSAANEAPLDFNSLISGNSNSAGRYTSSTTDNLDDFGSLMSGSGPSSTIAPVSVRQTVSPLMPTNALSTTTNSSQSILLPTPSRSGAMALEPSRFTGSFGTTTAAPLQTAKPSSASSIDWSKATQKPTFGATNNSSHGGFQSGTASTSVGYTMTSSTSSSIPPLLPKPSTTNWGTPLQPQNKSLASSSSVNTKPGNGLDQYQSLL</sequence>
<feature type="region of interest" description="Disordered" evidence="1">
    <location>
        <begin position="632"/>
        <end position="774"/>
    </location>
</feature>
<feature type="region of interest" description="Disordered" evidence="1">
    <location>
        <begin position="543"/>
        <end position="572"/>
    </location>
</feature>
<dbReference type="Pfam" id="PF00069">
    <property type="entry name" value="Pkinase"/>
    <property type="match status" value="1"/>
</dbReference>
<dbReference type="SUPFAM" id="SSF48371">
    <property type="entry name" value="ARM repeat"/>
    <property type="match status" value="1"/>
</dbReference>
<feature type="compositionally biased region" description="Polar residues" evidence="1">
    <location>
        <begin position="664"/>
        <end position="714"/>
    </location>
</feature>
<dbReference type="PROSITE" id="PS50011">
    <property type="entry name" value="PROTEIN_KINASE_DOM"/>
    <property type="match status" value="1"/>
</dbReference>
<name>A0A161HH82_9ASCO</name>
<gene>
    <name evidence="3" type="primary">SCY1</name>
    <name evidence="3" type="ORF">AWJ20_2917</name>
</gene>
<feature type="compositionally biased region" description="Polar residues" evidence="1">
    <location>
        <begin position="634"/>
        <end position="653"/>
    </location>
</feature>
<dbReference type="Gene3D" id="1.25.10.10">
    <property type="entry name" value="Leucine-rich Repeat Variant"/>
    <property type="match status" value="1"/>
</dbReference>
<dbReference type="PANTHER" id="PTHR12984:SF6">
    <property type="entry name" value="SCY1-LIKE PROTEIN 2"/>
    <property type="match status" value="1"/>
</dbReference>
<dbReference type="OrthoDB" id="79687at2759"/>
<evidence type="ECO:0000256" key="1">
    <source>
        <dbReference type="SAM" id="MobiDB-lite"/>
    </source>
</evidence>
<dbReference type="GO" id="GO:0005524">
    <property type="term" value="F:ATP binding"/>
    <property type="evidence" value="ECO:0007669"/>
    <property type="project" value="InterPro"/>
</dbReference>
<evidence type="ECO:0000259" key="2">
    <source>
        <dbReference type="PROSITE" id="PS50011"/>
    </source>
</evidence>
<dbReference type="InterPro" id="IPR016024">
    <property type="entry name" value="ARM-type_fold"/>
</dbReference>
<protein>
    <submittedName>
        <fullName evidence="3">Scy1p</fullName>
    </submittedName>
</protein>
<organism evidence="3 4">
    <name type="scientific">Sugiyamaella lignohabitans</name>
    <dbReference type="NCBI Taxonomy" id="796027"/>
    <lineage>
        <taxon>Eukaryota</taxon>
        <taxon>Fungi</taxon>
        <taxon>Dikarya</taxon>
        <taxon>Ascomycota</taxon>
        <taxon>Saccharomycotina</taxon>
        <taxon>Dipodascomycetes</taxon>
        <taxon>Dipodascales</taxon>
        <taxon>Trichomonascaceae</taxon>
        <taxon>Sugiyamaella</taxon>
    </lineage>
</organism>
<proteinExistence type="predicted"/>
<dbReference type="GO" id="GO:0004672">
    <property type="term" value="F:protein kinase activity"/>
    <property type="evidence" value="ECO:0007669"/>
    <property type="project" value="InterPro"/>
</dbReference>
<evidence type="ECO:0000313" key="4">
    <source>
        <dbReference type="Proteomes" id="UP000189580"/>
    </source>
</evidence>
<dbReference type="SMART" id="SM00220">
    <property type="entry name" value="S_TKc"/>
    <property type="match status" value="1"/>
</dbReference>
<dbReference type="GeneID" id="30034881"/>
<feature type="domain" description="Protein kinase" evidence="2">
    <location>
        <begin position="1"/>
        <end position="260"/>
    </location>
</feature>
<dbReference type="RefSeq" id="XP_018737767.1">
    <property type="nucleotide sequence ID" value="XM_018879894.1"/>
</dbReference>
<dbReference type="InterPro" id="IPR051177">
    <property type="entry name" value="CIK-Related_Protein"/>
</dbReference>
<feature type="compositionally biased region" description="Polar residues" evidence="1">
    <location>
        <begin position="741"/>
        <end position="774"/>
    </location>
</feature>
<feature type="compositionally biased region" description="Low complexity" evidence="1">
    <location>
        <begin position="715"/>
        <end position="740"/>
    </location>
</feature>
<keyword evidence="4" id="KW-1185">Reference proteome</keyword>
<dbReference type="Gene3D" id="1.10.510.10">
    <property type="entry name" value="Transferase(Phosphotransferase) domain 1"/>
    <property type="match status" value="1"/>
</dbReference>
<feature type="compositionally biased region" description="Polar residues" evidence="1">
    <location>
        <begin position="548"/>
        <end position="572"/>
    </location>
</feature>
<dbReference type="InterPro" id="IPR000719">
    <property type="entry name" value="Prot_kinase_dom"/>
</dbReference>
<reference evidence="3 4" key="1">
    <citation type="submission" date="2016-02" db="EMBL/GenBank/DDBJ databases">
        <title>Complete genome sequence and transcriptome regulation of the pentose utilising yeast Sugiyamaella lignohabitans.</title>
        <authorList>
            <person name="Bellasio M."/>
            <person name="Peymann A."/>
            <person name="Valli M."/>
            <person name="Sipitzky M."/>
            <person name="Graf A."/>
            <person name="Sauer M."/>
            <person name="Marx H."/>
            <person name="Mattanovich D."/>
        </authorList>
    </citation>
    <scope>NUCLEOTIDE SEQUENCE [LARGE SCALE GENOMIC DNA]</scope>
    <source>
        <strain evidence="3 4">CBS 10342</strain>
    </source>
</reference>
<dbReference type="InterPro" id="IPR011009">
    <property type="entry name" value="Kinase-like_dom_sf"/>
</dbReference>
<dbReference type="PANTHER" id="PTHR12984">
    <property type="entry name" value="SCY1-RELATED S/T PROTEIN KINASE-LIKE"/>
    <property type="match status" value="1"/>
</dbReference>
<evidence type="ECO:0000313" key="3">
    <source>
        <dbReference type="EMBL" id="ANB15290.1"/>
    </source>
</evidence>
<dbReference type="KEGG" id="slb:AWJ20_2917"/>
<dbReference type="AlphaFoldDB" id="A0A161HH82"/>
<dbReference type="CDD" id="cd14011">
    <property type="entry name" value="PK_SCY1_like"/>
    <property type="match status" value="1"/>
</dbReference>
<dbReference type="InterPro" id="IPR011989">
    <property type="entry name" value="ARM-like"/>
</dbReference>
<dbReference type="EMBL" id="CP014503">
    <property type="protein sequence ID" value="ANB15290.1"/>
    <property type="molecule type" value="Genomic_DNA"/>
</dbReference>
<dbReference type="SUPFAM" id="SSF56112">
    <property type="entry name" value="Protein kinase-like (PK-like)"/>
    <property type="match status" value="1"/>
</dbReference>
<accession>A0A161HH82</accession>
<dbReference type="Proteomes" id="UP000189580">
    <property type="component" value="Chromosome b"/>
</dbReference>